<reference evidence="1 2" key="1">
    <citation type="submission" date="2021-06" db="EMBL/GenBank/DDBJ databases">
        <title>Caerostris darwini draft genome.</title>
        <authorList>
            <person name="Kono N."/>
            <person name="Arakawa K."/>
        </authorList>
    </citation>
    <scope>NUCLEOTIDE SEQUENCE [LARGE SCALE GENOMIC DNA]</scope>
</reference>
<gene>
    <name evidence="1" type="ORF">CDAR_74631</name>
</gene>
<accession>A0AAV4P076</accession>
<evidence type="ECO:0000313" key="1">
    <source>
        <dbReference type="EMBL" id="GIX90459.1"/>
    </source>
</evidence>
<name>A0AAV4P076_9ARAC</name>
<organism evidence="1 2">
    <name type="scientific">Caerostris darwini</name>
    <dbReference type="NCBI Taxonomy" id="1538125"/>
    <lineage>
        <taxon>Eukaryota</taxon>
        <taxon>Metazoa</taxon>
        <taxon>Ecdysozoa</taxon>
        <taxon>Arthropoda</taxon>
        <taxon>Chelicerata</taxon>
        <taxon>Arachnida</taxon>
        <taxon>Araneae</taxon>
        <taxon>Araneomorphae</taxon>
        <taxon>Entelegynae</taxon>
        <taxon>Araneoidea</taxon>
        <taxon>Araneidae</taxon>
        <taxon>Caerostris</taxon>
    </lineage>
</organism>
<dbReference type="EMBL" id="BPLQ01002250">
    <property type="protein sequence ID" value="GIX90459.1"/>
    <property type="molecule type" value="Genomic_DNA"/>
</dbReference>
<sequence>MVLYGAYLYLSRIHKLQRRLVMTHPLHLLLHFSSGWNLCNVCIISEGLNKSLSPAARPVESGTFAHKIIWIGFTEGMVDPKTYGKYHMVDLIPESIPQIRGHRQFPSSTQRSGHVRCSTQCIFPPYSPPYSLRIPSL</sequence>
<evidence type="ECO:0000313" key="2">
    <source>
        <dbReference type="Proteomes" id="UP001054837"/>
    </source>
</evidence>
<dbReference type="Proteomes" id="UP001054837">
    <property type="component" value="Unassembled WGS sequence"/>
</dbReference>
<dbReference type="AlphaFoldDB" id="A0AAV4P076"/>
<proteinExistence type="predicted"/>
<comment type="caution">
    <text evidence="1">The sequence shown here is derived from an EMBL/GenBank/DDBJ whole genome shotgun (WGS) entry which is preliminary data.</text>
</comment>
<keyword evidence="2" id="KW-1185">Reference proteome</keyword>
<protein>
    <submittedName>
        <fullName evidence="1">Uncharacterized protein</fullName>
    </submittedName>
</protein>